<dbReference type="EMBL" id="CP027666">
    <property type="protein sequence ID" value="AVO33662.1"/>
    <property type="molecule type" value="Genomic_DNA"/>
</dbReference>
<dbReference type="Proteomes" id="UP000239709">
    <property type="component" value="Chromosome"/>
</dbReference>
<protein>
    <submittedName>
        <fullName evidence="1">Uncharacterized protein</fullName>
    </submittedName>
</protein>
<dbReference type="AlphaFoldDB" id="A0A2S0MCP8"/>
<accession>A0A2S0MCP8</accession>
<proteinExistence type="predicted"/>
<dbReference type="KEGG" id="otk:C6570_04875"/>
<organism evidence="1 2">
    <name type="scientific">Ottowia oryzae</name>
    <dbReference type="NCBI Taxonomy" id="2109914"/>
    <lineage>
        <taxon>Bacteria</taxon>
        <taxon>Pseudomonadati</taxon>
        <taxon>Pseudomonadota</taxon>
        <taxon>Betaproteobacteria</taxon>
        <taxon>Burkholderiales</taxon>
        <taxon>Comamonadaceae</taxon>
        <taxon>Ottowia</taxon>
    </lineage>
</organism>
<name>A0A2S0MCP8_9BURK</name>
<keyword evidence="2" id="KW-1185">Reference proteome</keyword>
<evidence type="ECO:0000313" key="1">
    <source>
        <dbReference type="EMBL" id="AVO33662.1"/>
    </source>
</evidence>
<evidence type="ECO:0000313" key="2">
    <source>
        <dbReference type="Proteomes" id="UP000239709"/>
    </source>
</evidence>
<reference evidence="1 2" key="1">
    <citation type="submission" date="2018-03" db="EMBL/GenBank/DDBJ databases">
        <title>Genome sequencing of Ottowia sp.</title>
        <authorList>
            <person name="Kim S.-J."/>
            <person name="Heo J."/>
            <person name="Kwon S.-W."/>
        </authorList>
    </citation>
    <scope>NUCLEOTIDE SEQUENCE [LARGE SCALE GENOMIC DNA]</scope>
    <source>
        <strain evidence="1 2">KADR8-3</strain>
    </source>
</reference>
<gene>
    <name evidence="1" type="ORF">C6570_04875</name>
</gene>
<sequence>MTDDELQQPLARWVGEIEDVARLAARDAAAARFLLGNLVLELGRTGLLMDAHAFIDRLLVGAQQAPDQSQALQEYLQELRALLPAPDESGGPGEPGEPVVFH</sequence>
<dbReference type="RefSeq" id="WP_106702225.1">
    <property type="nucleotide sequence ID" value="NZ_CP027666.1"/>
</dbReference>